<dbReference type="RefSeq" id="WP_381087649.1">
    <property type="nucleotide sequence ID" value="NZ_JBHUDX010000079.1"/>
</dbReference>
<evidence type="ECO:0000256" key="1">
    <source>
        <dbReference type="SAM" id="MobiDB-lite"/>
    </source>
</evidence>
<dbReference type="Proteomes" id="UP001597261">
    <property type="component" value="Unassembled WGS sequence"/>
</dbReference>
<comment type="caution">
    <text evidence="2">The sequence shown here is derived from an EMBL/GenBank/DDBJ whole genome shotgun (WGS) entry which is preliminary data.</text>
</comment>
<feature type="region of interest" description="Disordered" evidence="1">
    <location>
        <begin position="54"/>
        <end position="82"/>
    </location>
</feature>
<evidence type="ECO:0000313" key="3">
    <source>
        <dbReference type="Proteomes" id="UP001597261"/>
    </source>
</evidence>
<gene>
    <name evidence="2" type="ORF">ACFSL4_26005</name>
</gene>
<accession>A0ABW4IXB1</accession>
<sequence>MQQTHLDDSGHAAARITVTNGGMHTDSYAVQAGFHDRDGDLVAVVVVTVSSVEPGGTAHADARSDRELPAKTTAEVAEAVRY</sequence>
<proteinExistence type="predicted"/>
<keyword evidence="3" id="KW-1185">Reference proteome</keyword>
<protein>
    <submittedName>
        <fullName evidence="2">Uncharacterized protein</fullName>
    </submittedName>
</protein>
<feature type="compositionally biased region" description="Basic and acidic residues" evidence="1">
    <location>
        <begin position="60"/>
        <end position="69"/>
    </location>
</feature>
<organism evidence="2 3">
    <name type="scientific">Streptomyces caeni</name>
    <dbReference type="NCBI Taxonomy" id="2307231"/>
    <lineage>
        <taxon>Bacteria</taxon>
        <taxon>Bacillati</taxon>
        <taxon>Actinomycetota</taxon>
        <taxon>Actinomycetes</taxon>
        <taxon>Kitasatosporales</taxon>
        <taxon>Streptomycetaceae</taxon>
        <taxon>Streptomyces</taxon>
    </lineage>
</organism>
<reference evidence="3" key="1">
    <citation type="journal article" date="2019" name="Int. J. Syst. Evol. Microbiol.">
        <title>The Global Catalogue of Microorganisms (GCM) 10K type strain sequencing project: providing services to taxonomists for standard genome sequencing and annotation.</title>
        <authorList>
            <consortium name="The Broad Institute Genomics Platform"/>
            <consortium name="The Broad Institute Genome Sequencing Center for Infectious Disease"/>
            <person name="Wu L."/>
            <person name="Ma J."/>
        </authorList>
    </citation>
    <scope>NUCLEOTIDE SEQUENCE [LARGE SCALE GENOMIC DNA]</scope>
    <source>
        <strain evidence="3">CGMCC 1.12470</strain>
    </source>
</reference>
<evidence type="ECO:0000313" key="2">
    <source>
        <dbReference type="EMBL" id="MFD1661563.1"/>
    </source>
</evidence>
<name>A0ABW4IXB1_9ACTN</name>
<dbReference type="EMBL" id="JBHUDX010000079">
    <property type="protein sequence ID" value="MFD1661563.1"/>
    <property type="molecule type" value="Genomic_DNA"/>
</dbReference>